<gene>
    <name evidence="8" type="ORF">V8G57_25460</name>
</gene>
<comment type="subcellular location">
    <subcellularLocation>
        <location evidence="1">Cell outer membrane</location>
    </subcellularLocation>
</comment>
<keyword evidence="7" id="KW-0998">Cell outer membrane</keyword>
<keyword evidence="6" id="KW-0472">Membrane</keyword>
<dbReference type="PANTHER" id="PTHR30026">
    <property type="entry name" value="OUTER MEMBRANE PROTEIN TOLC"/>
    <property type="match status" value="1"/>
</dbReference>
<dbReference type="RefSeq" id="WP_342831799.1">
    <property type="nucleotide sequence ID" value="NZ_JBANDC010000032.1"/>
</dbReference>
<dbReference type="EMBL" id="JBANDC010000032">
    <property type="protein sequence ID" value="MEM4990761.1"/>
    <property type="molecule type" value="Genomic_DNA"/>
</dbReference>
<keyword evidence="3" id="KW-0813">Transport</keyword>
<evidence type="ECO:0000256" key="4">
    <source>
        <dbReference type="ARBA" id="ARBA00022452"/>
    </source>
</evidence>
<accession>A0ABU9Q3E0</accession>
<evidence type="ECO:0000313" key="9">
    <source>
        <dbReference type="Proteomes" id="UP001495910"/>
    </source>
</evidence>
<evidence type="ECO:0000256" key="1">
    <source>
        <dbReference type="ARBA" id="ARBA00004442"/>
    </source>
</evidence>
<proteinExistence type="inferred from homology"/>
<comment type="caution">
    <text evidence="8">The sequence shown here is derived from an EMBL/GenBank/DDBJ whole genome shotgun (WGS) entry which is preliminary data.</text>
</comment>
<reference evidence="8 9" key="1">
    <citation type="submission" date="2024-02" db="EMBL/GenBank/DDBJ databases">
        <title>Draft genome sequence of Collimonas sp. strain H4R21, an effective mineral-weathering bacterial strain isolated from the beech rhizosphere.</title>
        <authorList>
            <person name="Morin E."/>
            <person name="Uroz S."/>
            <person name="Leveau J.H.J."/>
            <person name="Kumar R."/>
            <person name="Rey M.W."/>
            <person name="Pham J."/>
        </authorList>
    </citation>
    <scope>NUCLEOTIDE SEQUENCE [LARGE SCALE GENOMIC DNA]</scope>
    <source>
        <strain evidence="8 9">H4R21</strain>
    </source>
</reference>
<evidence type="ECO:0000256" key="3">
    <source>
        <dbReference type="ARBA" id="ARBA00022448"/>
    </source>
</evidence>
<keyword evidence="9" id="KW-1185">Reference proteome</keyword>
<dbReference type="SUPFAM" id="SSF56954">
    <property type="entry name" value="Outer membrane efflux proteins (OEP)"/>
    <property type="match status" value="1"/>
</dbReference>
<evidence type="ECO:0000256" key="5">
    <source>
        <dbReference type="ARBA" id="ARBA00022692"/>
    </source>
</evidence>
<evidence type="ECO:0000256" key="7">
    <source>
        <dbReference type="ARBA" id="ARBA00023237"/>
    </source>
</evidence>
<evidence type="ECO:0000313" key="8">
    <source>
        <dbReference type="EMBL" id="MEM4990761.1"/>
    </source>
</evidence>
<dbReference type="Proteomes" id="UP001495910">
    <property type="component" value="Unassembled WGS sequence"/>
</dbReference>
<dbReference type="Pfam" id="PF02321">
    <property type="entry name" value="OEP"/>
    <property type="match status" value="2"/>
</dbReference>
<keyword evidence="5" id="KW-0812">Transmembrane</keyword>
<dbReference type="PANTHER" id="PTHR30026:SF22">
    <property type="entry name" value="OUTER MEMBRANE EFFLUX PROTEIN"/>
    <property type="match status" value="1"/>
</dbReference>
<evidence type="ECO:0000256" key="2">
    <source>
        <dbReference type="ARBA" id="ARBA00007613"/>
    </source>
</evidence>
<dbReference type="InterPro" id="IPR051906">
    <property type="entry name" value="TolC-like"/>
</dbReference>
<organism evidence="8 9">
    <name type="scientific">Collimonas rhizosphaerae</name>
    <dbReference type="NCBI Taxonomy" id="3126357"/>
    <lineage>
        <taxon>Bacteria</taxon>
        <taxon>Pseudomonadati</taxon>
        <taxon>Pseudomonadota</taxon>
        <taxon>Betaproteobacteria</taxon>
        <taxon>Burkholderiales</taxon>
        <taxon>Oxalobacteraceae</taxon>
        <taxon>Collimonas</taxon>
    </lineage>
</organism>
<dbReference type="InterPro" id="IPR003423">
    <property type="entry name" value="OMP_efflux"/>
</dbReference>
<sequence length="527" mass="56944">MFKPVPSVASSPAVTPVASREVLPQAVPAVTATPSLAAPPRVAVDKKLDFSMQAAATPAPSQAPLSGTQGRDSIIVAPAARSQSKQPFSAAQTKAVDAASARFSEWLASSADTDIDKSGPLMNEAGLRQVLYRAVEQAAQRSPQVRQAYAELEAAQADVGEAKGQRWPQLDIGSHSKAASLGGGSANNDTGAGVTLNMTTTVYDWGRTGKTIDSRERLVLAARQRYEAELASSAFQVCSNVIELAKNRLIADISQQYVDRMGTLVSMLQEIVSVDRGRGSELTQSKARLLQAESNRDTVVARVQDIELNLRKLIGDGPIPALPGRVLPLQTANLSAMLSTVNEHPSIKQAEAEAEAAELNVDALKASSRPQLNWVVSKSTSRDTLGREQPFQTMLSINWAAFRGGSAKAAQTAAYQRAAASREKKAQQQLDLEYRVRTADQNAKTALARADLYHDLTAETDGVRKAFFEQWYHLARRTLLDVLSAESDHYNNRVSEITSRFDGYQAIFQEYNGAGQLVSWLRGAQQP</sequence>
<dbReference type="Gene3D" id="1.20.1600.10">
    <property type="entry name" value="Outer membrane efflux proteins (OEP)"/>
    <property type="match status" value="1"/>
</dbReference>
<keyword evidence="4" id="KW-1134">Transmembrane beta strand</keyword>
<comment type="similarity">
    <text evidence="2">Belongs to the outer membrane factor (OMF) (TC 1.B.17) family.</text>
</comment>
<evidence type="ECO:0000256" key="6">
    <source>
        <dbReference type="ARBA" id="ARBA00023136"/>
    </source>
</evidence>
<name>A0ABU9Q3E0_9BURK</name>
<protein>
    <submittedName>
        <fullName evidence="8">TolC family protein</fullName>
    </submittedName>
</protein>